<evidence type="ECO:0008006" key="4">
    <source>
        <dbReference type="Google" id="ProtNLM"/>
    </source>
</evidence>
<keyword evidence="1" id="KW-0732">Signal</keyword>
<name>A0A517QSC4_9PLAN</name>
<reference evidence="2 3" key="1">
    <citation type="submission" date="2019-02" db="EMBL/GenBank/DDBJ databases">
        <title>Deep-cultivation of Planctomycetes and their phenomic and genomic characterization uncovers novel biology.</title>
        <authorList>
            <person name="Wiegand S."/>
            <person name="Jogler M."/>
            <person name="Boedeker C."/>
            <person name="Pinto D."/>
            <person name="Vollmers J."/>
            <person name="Rivas-Marin E."/>
            <person name="Kohn T."/>
            <person name="Peeters S.H."/>
            <person name="Heuer A."/>
            <person name="Rast P."/>
            <person name="Oberbeckmann S."/>
            <person name="Bunk B."/>
            <person name="Jeske O."/>
            <person name="Meyerdierks A."/>
            <person name="Storesund J.E."/>
            <person name="Kallscheuer N."/>
            <person name="Luecker S."/>
            <person name="Lage O.M."/>
            <person name="Pohl T."/>
            <person name="Merkel B.J."/>
            <person name="Hornburger P."/>
            <person name="Mueller R.-W."/>
            <person name="Bruemmer F."/>
            <person name="Labrenz M."/>
            <person name="Spormann A.M."/>
            <person name="Op den Camp H."/>
            <person name="Overmann J."/>
            <person name="Amann R."/>
            <person name="Jetten M.S.M."/>
            <person name="Mascher T."/>
            <person name="Medema M.H."/>
            <person name="Devos D.P."/>
            <person name="Kaster A.-K."/>
            <person name="Ovreas L."/>
            <person name="Rohde M."/>
            <person name="Galperin M.Y."/>
            <person name="Jogler C."/>
        </authorList>
    </citation>
    <scope>NUCLEOTIDE SEQUENCE [LARGE SCALE GENOMIC DNA]</scope>
    <source>
        <strain evidence="2 3">Mal48</strain>
    </source>
</reference>
<sequence precursor="true">MKSILTIILSFAIVPLVAGCGSKSDSNQIEVFPVSGQLTWKGNPVAGADLVFFNAESEKSAFGRTDDQGRYQLTTFSANDGAVAGQQVITVTKTEATAEPTAVAETDSTEYVPPGLIQPGHNRKVVKPKPALPEKFSSQSTSTLTAVVEEKNKNVIDLNLDD</sequence>
<dbReference type="EMBL" id="CP036267">
    <property type="protein sequence ID" value="QDT34524.1"/>
    <property type="molecule type" value="Genomic_DNA"/>
</dbReference>
<evidence type="ECO:0000256" key="1">
    <source>
        <dbReference type="SAM" id="SignalP"/>
    </source>
</evidence>
<protein>
    <recommendedName>
        <fullName evidence="4">Carboxypeptidase regulatory-like domain-containing protein</fullName>
    </recommendedName>
</protein>
<dbReference type="AlphaFoldDB" id="A0A517QSC4"/>
<dbReference type="Proteomes" id="UP000315724">
    <property type="component" value="Chromosome"/>
</dbReference>
<proteinExistence type="predicted"/>
<dbReference type="OrthoDB" id="268362at2"/>
<organism evidence="2 3">
    <name type="scientific">Thalassoglobus polymorphus</name>
    <dbReference type="NCBI Taxonomy" id="2527994"/>
    <lineage>
        <taxon>Bacteria</taxon>
        <taxon>Pseudomonadati</taxon>
        <taxon>Planctomycetota</taxon>
        <taxon>Planctomycetia</taxon>
        <taxon>Planctomycetales</taxon>
        <taxon>Planctomycetaceae</taxon>
        <taxon>Thalassoglobus</taxon>
    </lineage>
</organism>
<dbReference type="PROSITE" id="PS51257">
    <property type="entry name" value="PROKAR_LIPOPROTEIN"/>
    <property type="match status" value="1"/>
</dbReference>
<dbReference type="RefSeq" id="WP_145202598.1">
    <property type="nucleotide sequence ID" value="NZ_CP036267.1"/>
</dbReference>
<accession>A0A517QSC4</accession>
<evidence type="ECO:0000313" key="2">
    <source>
        <dbReference type="EMBL" id="QDT34524.1"/>
    </source>
</evidence>
<feature type="signal peptide" evidence="1">
    <location>
        <begin position="1"/>
        <end position="18"/>
    </location>
</feature>
<evidence type="ECO:0000313" key="3">
    <source>
        <dbReference type="Proteomes" id="UP000315724"/>
    </source>
</evidence>
<dbReference type="KEGG" id="tpol:Mal48_37860"/>
<keyword evidence="3" id="KW-1185">Reference proteome</keyword>
<gene>
    <name evidence="2" type="ORF">Mal48_37860</name>
</gene>
<feature type="chain" id="PRO_5022032523" description="Carboxypeptidase regulatory-like domain-containing protein" evidence="1">
    <location>
        <begin position="19"/>
        <end position="162"/>
    </location>
</feature>